<sequence>MLDVDLPEDPPHDKEECENMSRYDRQDRNARQHGEGFWKRASQQRWNTQDHYHLGNTDHYIRSKNDLNRGSNYLESPTGHFESYGAPSLYQAPRQLVGLPENAVMLDEMTLRHMVQDCTAVKTQLLKLKRVLHQDDENVSLQDLVLSMPSSPEPQEAESRFKTEDLLNEIKQLKDELKKKDETISRLEHQLATKCNCQKENDKLSGATCLHADKFTQTSWKRSSPQVLQPSSSLPSSTDLAQGKLIKMPPTEAHSEDPKHHGLHENGNRKNRSAANASPSTSLNELNMPVSTQLSPAELPAVKGRPPSSNQTPRPKTLGIAKPPTALVPPTVAVLARSANPSAASKEPELLPPSSPTRPEPASGLTNLKGKQSQKVSKLRPPTTSFVKSKQTSSQKPALVPPEPQNPCSKTSIPKAAVQRKENVQMPSSGLPCGDSASSARHSRLPKPKTH</sequence>
<evidence type="ECO:0000256" key="2">
    <source>
        <dbReference type="ARBA" id="ARBA00023054"/>
    </source>
</evidence>
<evidence type="ECO:0000256" key="1">
    <source>
        <dbReference type="ARBA" id="ARBA00010949"/>
    </source>
</evidence>
<dbReference type="AlphaFoldDB" id="A0A8C6YJW4"/>
<evidence type="ECO:0000256" key="3">
    <source>
        <dbReference type="SAM" id="Coils"/>
    </source>
</evidence>
<evidence type="ECO:0000313" key="5">
    <source>
        <dbReference type="Ensembl" id="ENSNPEP00000000549.1"/>
    </source>
</evidence>
<organism evidence="5 6">
    <name type="scientific">Nothoprocta perdicaria</name>
    <name type="common">Chilean tinamou</name>
    <name type="synonym">Crypturus perdicarius</name>
    <dbReference type="NCBI Taxonomy" id="30464"/>
    <lineage>
        <taxon>Eukaryota</taxon>
        <taxon>Metazoa</taxon>
        <taxon>Chordata</taxon>
        <taxon>Craniata</taxon>
        <taxon>Vertebrata</taxon>
        <taxon>Euteleostomi</taxon>
        <taxon>Archelosauria</taxon>
        <taxon>Archosauria</taxon>
        <taxon>Dinosauria</taxon>
        <taxon>Saurischia</taxon>
        <taxon>Theropoda</taxon>
        <taxon>Coelurosauria</taxon>
        <taxon>Aves</taxon>
        <taxon>Palaeognathae</taxon>
        <taxon>Tinamiformes</taxon>
        <taxon>Tinamidae</taxon>
        <taxon>Nothoprocta</taxon>
    </lineage>
</organism>
<feature type="compositionally biased region" description="Low complexity" evidence="4">
    <location>
        <begin position="223"/>
        <end position="237"/>
    </location>
</feature>
<feature type="compositionally biased region" description="Pro residues" evidence="4">
    <location>
        <begin position="350"/>
        <end position="359"/>
    </location>
</feature>
<accession>A0A8C6YJW4</accession>
<keyword evidence="6" id="KW-1185">Reference proteome</keyword>
<feature type="region of interest" description="Disordered" evidence="4">
    <location>
        <begin position="1"/>
        <end position="42"/>
    </location>
</feature>
<dbReference type="Proteomes" id="UP000694420">
    <property type="component" value="Unplaced"/>
</dbReference>
<dbReference type="Ensembl" id="ENSNPET00000000560.1">
    <property type="protein sequence ID" value="ENSNPEP00000000549.1"/>
    <property type="gene ID" value="ENSNPEG00000000235.1"/>
</dbReference>
<evidence type="ECO:0000313" key="6">
    <source>
        <dbReference type="Proteomes" id="UP000694420"/>
    </source>
</evidence>
<reference evidence="5" key="2">
    <citation type="submission" date="2025-09" db="UniProtKB">
        <authorList>
            <consortium name="Ensembl"/>
        </authorList>
    </citation>
    <scope>IDENTIFICATION</scope>
</reference>
<dbReference type="GO" id="GO:0008017">
    <property type="term" value="F:microtubule binding"/>
    <property type="evidence" value="ECO:0007669"/>
    <property type="project" value="TreeGrafter"/>
</dbReference>
<dbReference type="GO" id="GO:0001578">
    <property type="term" value="P:microtubule bundle formation"/>
    <property type="evidence" value="ECO:0007669"/>
    <property type="project" value="TreeGrafter"/>
</dbReference>
<comment type="similarity">
    <text evidence="1">Belongs to the CCSER family.</text>
</comment>
<keyword evidence="2 3" id="KW-0175">Coiled coil</keyword>
<feature type="compositionally biased region" description="Basic residues" evidence="4">
    <location>
        <begin position="441"/>
        <end position="451"/>
    </location>
</feature>
<feature type="compositionally biased region" description="Basic and acidic residues" evidence="4">
    <location>
        <begin position="9"/>
        <end position="38"/>
    </location>
</feature>
<feature type="coiled-coil region" evidence="3">
    <location>
        <begin position="160"/>
        <end position="190"/>
    </location>
</feature>
<dbReference type="InterPro" id="IPR029627">
    <property type="entry name" value="CCSER"/>
</dbReference>
<protein>
    <submittedName>
        <fullName evidence="5">Coiled-coil serine rich protein 2</fullName>
    </submittedName>
</protein>
<feature type="compositionally biased region" description="Basic and acidic residues" evidence="4">
    <location>
        <begin position="253"/>
        <end position="268"/>
    </location>
</feature>
<dbReference type="PANTHER" id="PTHR22461">
    <property type="entry name" value="SERINE-RICH COILED-COIL DOMAIN-CONTAINING PROTEIN 2-RELATED"/>
    <property type="match status" value="1"/>
</dbReference>
<evidence type="ECO:0000256" key="4">
    <source>
        <dbReference type="SAM" id="MobiDB-lite"/>
    </source>
</evidence>
<dbReference type="GO" id="GO:0015630">
    <property type="term" value="C:microtubule cytoskeleton"/>
    <property type="evidence" value="ECO:0007669"/>
    <property type="project" value="TreeGrafter"/>
</dbReference>
<name>A0A8C6YJW4_NOTPE</name>
<feature type="compositionally biased region" description="Polar residues" evidence="4">
    <location>
        <begin position="273"/>
        <end position="295"/>
    </location>
</feature>
<dbReference type="PANTHER" id="PTHR22461:SF2">
    <property type="entry name" value="SERINE-RICH COILED-COIL DOMAIN-CONTAINING PROTEIN 2"/>
    <property type="match status" value="1"/>
</dbReference>
<feature type="region of interest" description="Disordered" evidence="4">
    <location>
        <begin position="339"/>
        <end position="451"/>
    </location>
</feature>
<feature type="compositionally biased region" description="Polar residues" evidence="4">
    <location>
        <begin position="364"/>
        <end position="396"/>
    </location>
</feature>
<reference evidence="5" key="1">
    <citation type="submission" date="2025-08" db="UniProtKB">
        <authorList>
            <consortium name="Ensembl"/>
        </authorList>
    </citation>
    <scope>IDENTIFICATION</scope>
</reference>
<feature type="region of interest" description="Disordered" evidence="4">
    <location>
        <begin position="218"/>
        <end position="325"/>
    </location>
</feature>
<gene>
    <name evidence="5" type="primary">CCSER2</name>
</gene>
<proteinExistence type="inferred from homology"/>